<organism evidence="4 5">
    <name type="scientific">Gaoshiqia sediminis</name>
    <dbReference type="NCBI Taxonomy" id="2986998"/>
    <lineage>
        <taxon>Bacteria</taxon>
        <taxon>Pseudomonadati</taxon>
        <taxon>Bacteroidota</taxon>
        <taxon>Bacteroidia</taxon>
        <taxon>Marinilabiliales</taxon>
        <taxon>Prolixibacteraceae</taxon>
        <taxon>Gaoshiqia</taxon>
    </lineage>
</organism>
<dbReference type="InterPro" id="IPR046947">
    <property type="entry name" value="LytR-like"/>
</dbReference>
<evidence type="ECO:0000256" key="1">
    <source>
        <dbReference type="PROSITE-ProRule" id="PRU00169"/>
    </source>
</evidence>
<feature type="modified residue" description="4-aspartylphosphate" evidence="1">
    <location>
        <position position="55"/>
    </location>
</feature>
<dbReference type="Pfam" id="PF00072">
    <property type="entry name" value="Response_reg"/>
    <property type="match status" value="1"/>
</dbReference>
<gene>
    <name evidence="4" type="ORF">N2K84_12775</name>
</gene>
<keyword evidence="1" id="KW-0597">Phosphoprotein</keyword>
<dbReference type="AlphaFoldDB" id="A0AA41Y8N2"/>
<dbReference type="GO" id="GO:0000156">
    <property type="term" value="F:phosphorelay response regulator activity"/>
    <property type="evidence" value="ECO:0007669"/>
    <property type="project" value="InterPro"/>
</dbReference>
<dbReference type="Proteomes" id="UP001163821">
    <property type="component" value="Unassembled WGS sequence"/>
</dbReference>
<dbReference type="SMART" id="SM00448">
    <property type="entry name" value="REC"/>
    <property type="match status" value="1"/>
</dbReference>
<dbReference type="PROSITE" id="PS50930">
    <property type="entry name" value="HTH_LYTTR"/>
    <property type="match status" value="1"/>
</dbReference>
<evidence type="ECO:0000313" key="5">
    <source>
        <dbReference type="Proteomes" id="UP001163821"/>
    </source>
</evidence>
<dbReference type="InterPro" id="IPR007492">
    <property type="entry name" value="LytTR_DNA-bd_dom"/>
</dbReference>
<dbReference type="SUPFAM" id="SSF52172">
    <property type="entry name" value="CheY-like"/>
    <property type="match status" value="1"/>
</dbReference>
<dbReference type="Gene3D" id="3.40.50.2300">
    <property type="match status" value="1"/>
</dbReference>
<reference evidence="4" key="1">
    <citation type="submission" date="2022-10" db="EMBL/GenBank/DDBJ databases">
        <title>Gaoshiqiia sediminis gen. nov., sp. nov., isolated from coastal sediment.</title>
        <authorList>
            <person name="Yu W.X."/>
            <person name="Mu D.S."/>
            <person name="Du J.Z."/>
            <person name="Liang Y.Q."/>
        </authorList>
    </citation>
    <scope>NUCLEOTIDE SEQUENCE</scope>
    <source>
        <strain evidence="4">A06</strain>
    </source>
</reference>
<dbReference type="Pfam" id="PF04397">
    <property type="entry name" value="LytTR"/>
    <property type="match status" value="1"/>
</dbReference>
<dbReference type="Gene3D" id="2.40.50.1020">
    <property type="entry name" value="LytTr DNA-binding domain"/>
    <property type="match status" value="1"/>
</dbReference>
<feature type="domain" description="HTH LytTR-type" evidence="3">
    <location>
        <begin position="155"/>
        <end position="248"/>
    </location>
</feature>
<dbReference type="PROSITE" id="PS50110">
    <property type="entry name" value="RESPONSE_REGULATORY"/>
    <property type="match status" value="1"/>
</dbReference>
<dbReference type="InterPro" id="IPR011006">
    <property type="entry name" value="CheY-like_superfamily"/>
</dbReference>
<dbReference type="EMBL" id="JAPAAF010000019">
    <property type="protein sequence ID" value="MCW0483611.1"/>
    <property type="molecule type" value="Genomic_DNA"/>
</dbReference>
<keyword evidence="5" id="KW-1185">Reference proteome</keyword>
<protein>
    <submittedName>
        <fullName evidence="4">LytTR family DNA-binding domain-containing protein</fullName>
    </submittedName>
</protein>
<sequence length="251" mass="28963">MYKTIIIDDDQLARRVLARIVSQSYNDFEIIGEADSVEKGVELIEEVNPDLVFLDIELPDGTGFDLIDRLQEVNFRLIFTTSYSDYAITAFKYSAFDYILKPVLPENVKSAIDRIREIPPLQSKQEIFALRNQIGKPYDPVNPIIALPEMNGFAIIKVKDILRCEGERNYTRVFYKDGTSVLISRTLLEFVQLLMPHGFCRIHRSHLVNLDCVVRYIKTDGGLVETIDRSMLKVSPKYKDELLDRLLQNRL</sequence>
<feature type="domain" description="Response regulatory" evidence="2">
    <location>
        <begin position="3"/>
        <end position="116"/>
    </location>
</feature>
<dbReference type="PANTHER" id="PTHR37299:SF1">
    <property type="entry name" value="STAGE 0 SPORULATION PROTEIN A HOMOLOG"/>
    <property type="match status" value="1"/>
</dbReference>
<dbReference type="SMART" id="SM00850">
    <property type="entry name" value="LytTR"/>
    <property type="match status" value="1"/>
</dbReference>
<comment type="caution">
    <text evidence="4">The sequence shown here is derived from an EMBL/GenBank/DDBJ whole genome shotgun (WGS) entry which is preliminary data.</text>
</comment>
<keyword evidence="4" id="KW-0238">DNA-binding</keyword>
<dbReference type="RefSeq" id="WP_282592212.1">
    <property type="nucleotide sequence ID" value="NZ_JAPAAF010000019.1"/>
</dbReference>
<evidence type="ECO:0000259" key="3">
    <source>
        <dbReference type="PROSITE" id="PS50930"/>
    </source>
</evidence>
<evidence type="ECO:0000313" key="4">
    <source>
        <dbReference type="EMBL" id="MCW0483611.1"/>
    </source>
</evidence>
<evidence type="ECO:0000259" key="2">
    <source>
        <dbReference type="PROSITE" id="PS50110"/>
    </source>
</evidence>
<name>A0AA41Y8N2_9BACT</name>
<proteinExistence type="predicted"/>
<accession>A0AA41Y8N2</accession>
<dbReference type="GO" id="GO:0003677">
    <property type="term" value="F:DNA binding"/>
    <property type="evidence" value="ECO:0007669"/>
    <property type="project" value="UniProtKB-KW"/>
</dbReference>
<dbReference type="InterPro" id="IPR001789">
    <property type="entry name" value="Sig_transdc_resp-reg_receiver"/>
</dbReference>
<dbReference type="PANTHER" id="PTHR37299">
    <property type="entry name" value="TRANSCRIPTIONAL REGULATOR-RELATED"/>
    <property type="match status" value="1"/>
</dbReference>